<keyword evidence="5 7" id="KW-0663">Pyridoxal phosphate</keyword>
<dbReference type="Pfam" id="PF01168">
    <property type="entry name" value="Ala_racemase_N"/>
    <property type="match status" value="1"/>
</dbReference>
<dbReference type="Gene3D" id="3.20.20.10">
    <property type="entry name" value="Alanine racemase"/>
    <property type="match status" value="1"/>
</dbReference>
<comment type="cofactor">
    <cofactor evidence="2 7">
        <name>pyridoxal 5'-phosphate</name>
        <dbReference type="ChEBI" id="CHEBI:597326"/>
    </cofactor>
</comment>
<feature type="binding site" evidence="7">
    <location>
        <position position="138"/>
    </location>
    <ligand>
        <name>substrate</name>
    </ligand>
</feature>
<keyword evidence="6 7" id="KW-0413">Isomerase</keyword>
<evidence type="ECO:0000256" key="5">
    <source>
        <dbReference type="ARBA" id="ARBA00022898"/>
    </source>
</evidence>
<dbReference type="InterPro" id="IPR000821">
    <property type="entry name" value="Ala_racemase"/>
</dbReference>
<evidence type="ECO:0000256" key="2">
    <source>
        <dbReference type="ARBA" id="ARBA00001933"/>
    </source>
</evidence>
<dbReference type="CDD" id="cd00430">
    <property type="entry name" value="PLPDE_III_AR"/>
    <property type="match status" value="1"/>
</dbReference>
<dbReference type="Pfam" id="PF00842">
    <property type="entry name" value="Ala_racemase_C"/>
    <property type="match status" value="1"/>
</dbReference>
<dbReference type="EMBL" id="JAVUPU010000017">
    <property type="protein sequence ID" value="MDT9601044.1"/>
    <property type="molecule type" value="Genomic_DNA"/>
</dbReference>
<dbReference type="SMART" id="SM01005">
    <property type="entry name" value="Ala_racemase_C"/>
    <property type="match status" value="1"/>
</dbReference>
<evidence type="ECO:0000256" key="3">
    <source>
        <dbReference type="ARBA" id="ARBA00007880"/>
    </source>
</evidence>
<organism evidence="9 10">
    <name type="scientific">Sphingosinicella rhizophila</name>
    <dbReference type="NCBI Taxonomy" id="3050082"/>
    <lineage>
        <taxon>Bacteria</taxon>
        <taxon>Pseudomonadati</taxon>
        <taxon>Pseudomonadota</taxon>
        <taxon>Alphaproteobacteria</taxon>
        <taxon>Sphingomonadales</taxon>
        <taxon>Sphingosinicellaceae</taxon>
        <taxon>Sphingosinicella</taxon>
    </lineage>
</organism>
<dbReference type="Proteomes" id="UP001259572">
    <property type="component" value="Unassembled WGS sequence"/>
</dbReference>
<feature type="domain" description="Alanine racemase C-terminal" evidence="8">
    <location>
        <begin position="238"/>
        <end position="364"/>
    </location>
</feature>
<dbReference type="EC" id="5.1.1.1" evidence="4 7"/>
<evidence type="ECO:0000313" key="10">
    <source>
        <dbReference type="Proteomes" id="UP001259572"/>
    </source>
</evidence>
<dbReference type="InterPro" id="IPR009006">
    <property type="entry name" value="Ala_racemase/Decarboxylase_C"/>
</dbReference>
<evidence type="ECO:0000256" key="7">
    <source>
        <dbReference type="HAMAP-Rule" id="MF_01201"/>
    </source>
</evidence>
<dbReference type="PANTHER" id="PTHR30511:SF0">
    <property type="entry name" value="ALANINE RACEMASE, CATABOLIC-RELATED"/>
    <property type="match status" value="1"/>
</dbReference>
<reference evidence="9 10" key="1">
    <citation type="submission" date="2023-05" db="EMBL/GenBank/DDBJ databases">
        <authorList>
            <person name="Guo Y."/>
        </authorList>
    </citation>
    <scope>NUCLEOTIDE SEQUENCE [LARGE SCALE GENOMIC DNA]</scope>
    <source>
        <strain evidence="9 10">GR2756</strain>
    </source>
</reference>
<dbReference type="GO" id="GO:0008784">
    <property type="term" value="F:alanine racemase activity"/>
    <property type="evidence" value="ECO:0007669"/>
    <property type="project" value="UniProtKB-EC"/>
</dbReference>
<sequence length="378" mass="40298">MARPVYSSFLQPATYPSGCGRREFPDDHVAPARCAGVLKADAYGLDAAKIAPLLHREGCRTFFVAQLCEAFDIRDAVGADSDILILNSLDPDDEARCAKGGFIPELNSRAQVERWRRQARANGEPLPAALQVDSGMSRLCLDSPAVASLAGDPDSSREISLRLIMTHLACADQMDHAANDMQLGRFRSDCLLFPNVPASIVNSGGVFLSRDYHLDLARAGISLFGASAGAHAGRLRPVLRLDARILQIREIGAGTGVGYDLDYVAPVARRIATIGVGYGDGWPRSLGGVGAACFDGHRLPVVGRVSMDSLTIDISGLPAHALHEGDLVELLGPSQSLAEVVPDAGTISYEILTRLGVRHQRICADGDRIVASVAGRRQ</sequence>
<dbReference type="Gene3D" id="2.40.37.10">
    <property type="entry name" value="Lyase, Ornithine Decarboxylase, Chain A, domain 1"/>
    <property type="match status" value="1"/>
</dbReference>
<accession>A0ABU3QCC8</accession>
<feature type="modified residue" description="N6-(pyridoxal phosphate)lysine" evidence="7">
    <location>
        <position position="39"/>
    </location>
</feature>
<dbReference type="SUPFAM" id="SSF51419">
    <property type="entry name" value="PLP-binding barrel"/>
    <property type="match status" value="1"/>
</dbReference>
<dbReference type="PANTHER" id="PTHR30511">
    <property type="entry name" value="ALANINE RACEMASE"/>
    <property type="match status" value="1"/>
</dbReference>
<keyword evidence="10" id="KW-1185">Reference proteome</keyword>
<comment type="catalytic activity">
    <reaction evidence="1 7">
        <text>L-alanine = D-alanine</text>
        <dbReference type="Rhea" id="RHEA:20249"/>
        <dbReference type="ChEBI" id="CHEBI:57416"/>
        <dbReference type="ChEBI" id="CHEBI:57972"/>
        <dbReference type="EC" id="5.1.1.1"/>
    </reaction>
</comment>
<feature type="active site" description="Proton acceptor; specific for L-alanine" evidence="7">
    <location>
        <position position="259"/>
    </location>
</feature>
<dbReference type="InterPro" id="IPR011079">
    <property type="entry name" value="Ala_racemase_C"/>
</dbReference>
<evidence type="ECO:0000256" key="1">
    <source>
        <dbReference type="ARBA" id="ARBA00000316"/>
    </source>
</evidence>
<evidence type="ECO:0000313" key="9">
    <source>
        <dbReference type="EMBL" id="MDT9601044.1"/>
    </source>
</evidence>
<proteinExistence type="inferred from homology"/>
<dbReference type="InterPro" id="IPR020622">
    <property type="entry name" value="Ala_racemase_pyridoxalP-BS"/>
</dbReference>
<dbReference type="PRINTS" id="PR00992">
    <property type="entry name" value="ALARACEMASE"/>
</dbReference>
<name>A0ABU3QCC8_9SPHN</name>
<dbReference type="NCBIfam" id="TIGR00492">
    <property type="entry name" value="alr"/>
    <property type="match status" value="1"/>
</dbReference>
<protein>
    <recommendedName>
        <fullName evidence="4 7">Alanine racemase</fullName>
        <ecNumber evidence="4 7">5.1.1.1</ecNumber>
    </recommendedName>
</protein>
<evidence type="ECO:0000259" key="8">
    <source>
        <dbReference type="SMART" id="SM01005"/>
    </source>
</evidence>
<feature type="binding site" evidence="7">
    <location>
        <position position="307"/>
    </location>
    <ligand>
        <name>substrate</name>
    </ligand>
</feature>
<dbReference type="RefSeq" id="WP_315728731.1">
    <property type="nucleotide sequence ID" value="NZ_JAVUPU010000017.1"/>
</dbReference>
<dbReference type="HAMAP" id="MF_01201">
    <property type="entry name" value="Ala_racemase"/>
    <property type="match status" value="1"/>
</dbReference>
<dbReference type="InterPro" id="IPR001608">
    <property type="entry name" value="Ala_racemase_N"/>
</dbReference>
<gene>
    <name evidence="9" type="primary">alr</name>
    <name evidence="9" type="ORF">RQX22_18985</name>
</gene>
<evidence type="ECO:0000256" key="4">
    <source>
        <dbReference type="ARBA" id="ARBA00013089"/>
    </source>
</evidence>
<feature type="active site" description="Proton acceptor; specific for D-alanine" evidence="7">
    <location>
        <position position="39"/>
    </location>
</feature>
<comment type="pathway">
    <text evidence="7">Amino-acid biosynthesis; D-alanine biosynthesis; D-alanine from L-alanine: step 1/1.</text>
</comment>
<comment type="similarity">
    <text evidence="3 7">Belongs to the alanine racemase family.</text>
</comment>
<comment type="caution">
    <text evidence="9">The sequence shown here is derived from an EMBL/GenBank/DDBJ whole genome shotgun (WGS) entry which is preliminary data.</text>
</comment>
<dbReference type="SUPFAM" id="SSF50621">
    <property type="entry name" value="Alanine racemase C-terminal domain-like"/>
    <property type="match status" value="1"/>
</dbReference>
<dbReference type="PROSITE" id="PS00395">
    <property type="entry name" value="ALANINE_RACEMASE"/>
    <property type="match status" value="1"/>
</dbReference>
<comment type="function">
    <text evidence="7">Catalyzes the interconversion of L-alanine and D-alanine. May also act on other amino acids.</text>
</comment>
<dbReference type="InterPro" id="IPR029066">
    <property type="entry name" value="PLP-binding_barrel"/>
</dbReference>
<evidence type="ECO:0000256" key="6">
    <source>
        <dbReference type="ARBA" id="ARBA00023235"/>
    </source>
</evidence>